<proteinExistence type="predicted"/>
<accession>A0A7W8Z9J1</accession>
<gene>
    <name evidence="2" type="ORF">BJ981_005597</name>
</gene>
<sequence length="76" mass="7876">MRETTDAGHPADDRRTDREATDDGKDDVTDMETHAGGAATTPPGDALGAPDPDAPDAGQEGRGSGKSFLLGLAWWP</sequence>
<name>A0A7W8Z9J1_9ACTN</name>
<evidence type="ECO:0000313" key="3">
    <source>
        <dbReference type="Proteomes" id="UP000588112"/>
    </source>
</evidence>
<feature type="compositionally biased region" description="Low complexity" evidence="1">
    <location>
        <begin position="34"/>
        <end position="58"/>
    </location>
</feature>
<feature type="region of interest" description="Disordered" evidence="1">
    <location>
        <begin position="1"/>
        <end position="76"/>
    </location>
</feature>
<dbReference type="RefSeq" id="WP_184615336.1">
    <property type="nucleotide sequence ID" value="NZ_BOOS01000031.1"/>
</dbReference>
<reference evidence="2 3" key="1">
    <citation type="submission" date="2020-08" db="EMBL/GenBank/DDBJ databases">
        <title>Sequencing the genomes of 1000 actinobacteria strains.</title>
        <authorList>
            <person name="Klenk H.-P."/>
        </authorList>
    </citation>
    <scope>NUCLEOTIDE SEQUENCE [LARGE SCALE GENOMIC DNA]</scope>
    <source>
        <strain evidence="2 3">DSM 45790</strain>
    </source>
</reference>
<evidence type="ECO:0000313" key="2">
    <source>
        <dbReference type="EMBL" id="MBB5629898.1"/>
    </source>
</evidence>
<dbReference type="AlphaFoldDB" id="A0A7W8Z9J1"/>
<dbReference type="EMBL" id="JACHBR010000001">
    <property type="protein sequence ID" value="MBB5629898.1"/>
    <property type="molecule type" value="Genomic_DNA"/>
</dbReference>
<evidence type="ECO:0000256" key="1">
    <source>
        <dbReference type="SAM" id="MobiDB-lite"/>
    </source>
</evidence>
<comment type="caution">
    <text evidence="2">The sequence shown here is derived from an EMBL/GenBank/DDBJ whole genome shotgun (WGS) entry which is preliminary data.</text>
</comment>
<dbReference type="Proteomes" id="UP000588112">
    <property type="component" value="Unassembled WGS sequence"/>
</dbReference>
<organism evidence="2 3">
    <name type="scientific">Sphaerisporangium krabiense</name>
    <dbReference type="NCBI Taxonomy" id="763782"/>
    <lineage>
        <taxon>Bacteria</taxon>
        <taxon>Bacillati</taxon>
        <taxon>Actinomycetota</taxon>
        <taxon>Actinomycetes</taxon>
        <taxon>Streptosporangiales</taxon>
        <taxon>Streptosporangiaceae</taxon>
        <taxon>Sphaerisporangium</taxon>
    </lineage>
</organism>
<keyword evidence="3" id="KW-1185">Reference proteome</keyword>
<protein>
    <submittedName>
        <fullName evidence="2">Uncharacterized protein</fullName>
    </submittedName>
</protein>
<feature type="compositionally biased region" description="Basic and acidic residues" evidence="1">
    <location>
        <begin position="1"/>
        <end position="33"/>
    </location>
</feature>